<dbReference type="InterPro" id="IPR036095">
    <property type="entry name" value="PTS_EIIB-like_sf"/>
</dbReference>
<dbReference type="Pfam" id="PF02302">
    <property type="entry name" value="PTS_IIB"/>
    <property type="match status" value="1"/>
</dbReference>
<evidence type="ECO:0000256" key="1">
    <source>
        <dbReference type="ARBA" id="ARBA00022679"/>
    </source>
</evidence>
<dbReference type="GO" id="GO:0009401">
    <property type="term" value="P:phosphoenolpyruvate-dependent sugar phosphotransferase system"/>
    <property type="evidence" value="ECO:0007669"/>
    <property type="project" value="InterPro"/>
</dbReference>
<accession>A0A1M7YDB1</accession>
<feature type="domain" description="Phosphotransferase system EIIB component type 2/3" evidence="2">
    <location>
        <begin position="6"/>
        <end position="64"/>
    </location>
</feature>
<name>A0A1M7YDB1_9FIRM</name>
<gene>
    <name evidence="3" type="ORF">SAMN02745217_02822</name>
</gene>
<reference evidence="3 4" key="1">
    <citation type="submission" date="2016-12" db="EMBL/GenBank/DDBJ databases">
        <authorList>
            <person name="Song W.-J."/>
            <person name="Kurnit D.M."/>
        </authorList>
    </citation>
    <scope>NUCLEOTIDE SEQUENCE [LARGE SCALE GENOMIC DNA]</scope>
    <source>
        <strain evidence="3 4">DSM 12503</strain>
    </source>
</reference>
<organism evidence="3 4">
    <name type="scientific">Anaerocolumna xylanovorans DSM 12503</name>
    <dbReference type="NCBI Taxonomy" id="1121345"/>
    <lineage>
        <taxon>Bacteria</taxon>
        <taxon>Bacillati</taxon>
        <taxon>Bacillota</taxon>
        <taxon>Clostridia</taxon>
        <taxon>Lachnospirales</taxon>
        <taxon>Lachnospiraceae</taxon>
        <taxon>Anaerocolumna</taxon>
    </lineage>
</organism>
<dbReference type="EMBL" id="FRFD01000008">
    <property type="protein sequence ID" value="SHO50624.1"/>
    <property type="molecule type" value="Genomic_DNA"/>
</dbReference>
<dbReference type="OrthoDB" id="7065341at2"/>
<dbReference type="RefSeq" id="WP_073589490.1">
    <property type="nucleotide sequence ID" value="NZ_FRFD01000008.1"/>
</dbReference>
<evidence type="ECO:0000313" key="4">
    <source>
        <dbReference type="Proteomes" id="UP000184612"/>
    </source>
</evidence>
<keyword evidence="1" id="KW-0808">Transferase</keyword>
<dbReference type="InterPro" id="IPR003501">
    <property type="entry name" value="PTS_EIIB_2/3"/>
</dbReference>
<evidence type="ECO:0000313" key="3">
    <source>
        <dbReference type="EMBL" id="SHO50624.1"/>
    </source>
</evidence>
<sequence>MRAIQILTVCGTGTVGAAALAVRLKGILDKKGYAAQVTEASPENIKDNISLEDYDVVVYITPIDKEASIPMLNGTGLLLGINEDEFIEKFMEVVGKLELYED</sequence>
<dbReference type="GO" id="GO:0008982">
    <property type="term" value="F:protein-N(PI)-phosphohistidine-sugar phosphotransferase activity"/>
    <property type="evidence" value="ECO:0007669"/>
    <property type="project" value="InterPro"/>
</dbReference>
<protein>
    <submittedName>
        <fullName evidence="3">PTS system, galactitol-specific IIB component</fullName>
    </submittedName>
</protein>
<keyword evidence="4" id="KW-1185">Reference proteome</keyword>
<dbReference type="AlphaFoldDB" id="A0A1M7YDB1"/>
<dbReference type="Proteomes" id="UP000184612">
    <property type="component" value="Unassembled WGS sequence"/>
</dbReference>
<dbReference type="SUPFAM" id="SSF52794">
    <property type="entry name" value="PTS system IIB component-like"/>
    <property type="match status" value="1"/>
</dbReference>
<dbReference type="STRING" id="1121345.SAMN02745217_02822"/>
<evidence type="ECO:0000259" key="2">
    <source>
        <dbReference type="Pfam" id="PF02302"/>
    </source>
</evidence>
<dbReference type="Gene3D" id="3.40.50.2300">
    <property type="match status" value="1"/>
</dbReference>
<proteinExistence type="predicted"/>